<reference evidence="11 12" key="1">
    <citation type="submission" date="2016-10" db="EMBL/GenBank/DDBJ databases">
        <authorList>
            <person name="de Groot N.N."/>
        </authorList>
    </citation>
    <scope>NUCLEOTIDE SEQUENCE [LARGE SCALE GENOMIC DNA]</scope>
    <source>
        <strain evidence="11 12">CGMCC 1.3430</strain>
    </source>
</reference>
<keyword evidence="6" id="KW-0143">Chaperone</keyword>
<comment type="similarity">
    <text evidence="7">Belongs to the YfgM family.</text>
</comment>
<name>A0A1H3X457_ALKAM</name>
<evidence type="ECO:0000256" key="4">
    <source>
        <dbReference type="ARBA" id="ARBA00022989"/>
    </source>
</evidence>
<sequence>MDVYSSEEQQVEAIKRFWKEYGITIVAGTILGLGGLYGFRYYQGHQLAQAEQASTGFERLLQAQEQQSADWVQDAERYIESNSKTAYATFAAMLKARDAVLAGDFSLAEQQLGWVIANTKDPVIDAIARLRLARVHLQQQQYSQALALLQGNMPVSFKLQQQELKGDIHLAQGNAEAAKQAYMLAKASEGAQANQLLKIKLDELAHVQTEGML</sequence>
<dbReference type="AlphaFoldDB" id="A0A1H3X457"/>
<proteinExistence type="inferred from homology"/>
<evidence type="ECO:0000313" key="11">
    <source>
        <dbReference type="EMBL" id="SDZ94176.1"/>
    </source>
</evidence>
<dbReference type="Proteomes" id="UP000198773">
    <property type="component" value="Unassembled WGS sequence"/>
</dbReference>
<dbReference type="GO" id="GO:0044877">
    <property type="term" value="F:protein-containing complex binding"/>
    <property type="evidence" value="ECO:0007669"/>
    <property type="project" value="InterPro"/>
</dbReference>
<dbReference type="GO" id="GO:0005886">
    <property type="term" value="C:plasma membrane"/>
    <property type="evidence" value="ECO:0007669"/>
    <property type="project" value="UniProtKB-SubCell"/>
</dbReference>
<dbReference type="InterPro" id="IPR018704">
    <property type="entry name" value="SecYEG/CpoB_TPR"/>
</dbReference>
<gene>
    <name evidence="11" type="ORF">SAMN04488051_10197</name>
</gene>
<dbReference type="Pfam" id="PF09976">
    <property type="entry name" value="TPR_21"/>
    <property type="match status" value="1"/>
</dbReference>
<keyword evidence="4 9" id="KW-1133">Transmembrane helix</keyword>
<dbReference type="PANTHER" id="PTHR38035">
    <property type="entry name" value="UPF0070 PROTEIN YFGM"/>
    <property type="match status" value="1"/>
</dbReference>
<keyword evidence="12" id="KW-1185">Reference proteome</keyword>
<feature type="transmembrane region" description="Helical" evidence="9">
    <location>
        <begin position="21"/>
        <end position="39"/>
    </location>
</feature>
<dbReference type="EMBL" id="FNRM01000001">
    <property type="protein sequence ID" value="SDZ94176.1"/>
    <property type="molecule type" value="Genomic_DNA"/>
</dbReference>
<dbReference type="PIRSF" id="PIRSF006170">
    <property type="entry name" value="YfgM"/>
    <property type="match status" value="1"/>
</dbReference>
<dbReference type="SUPFAM" id="SSF48452">
    <property type="entry name" value="TPR-like"/>
    <property type="match status" value="1"/>
</dbReference>
<accession>A0A1H3X457</accession>
<comment type="subcellular location">
    <subcellularLocation>
        <location evidence="1">Cell membrane</location>
        <topology evidence="1">Single-pass type II membrane protein</topology>
    </subcellularLocation>
</comment>
<dbReference type="PANTHER" id="PTHR38035:SF1">
    <property type="entry name" value="ANCILLARY SECYEG TRANSLOCON SUBUNIT"/>
    <property type="match status" value="1"/>
</dbReference>
<evidence type="ECO:0000256" key="9">
    <source>
        <dbReference type="SAM" id="Phobius"/>
    </source>
</evidence>
<evidence type="ECO:0000256" key="2">
    <source>
        <dbReference type="ARBA" id="ARBA00022475"/>
    </source>
</evidence>
<evidence type="ECO:0000256" key="3">
    <source>
        <dbReference type="ARBA" id="ARBA00022692"/>
    </source>
</evidence>
<keyword evidence="2" id="KW-1003">Cell membrane</keyword>
<organism evidence="11 12">
    <name type="scientific">Alkalimonas amylolytica</name>
    <dbReference type="NCBI Taxonomy" id="152573"/>
    <lineage>
        <taxon>Bacteria</taxon>
        <taxon>Pseudomonadati</taxon>
        <taxon>Pseudomonadota</taxon>
        <taxon>Gammaproteobacteria</taxon>
        <taxon>Alkalimonas</taxon>
    </lineage>
</organism>
<evidence type="ECO:0000313" key="12">
    <source>
        <dbReference type="Proteomes" id="UP000198773"/>
    </source>
</evidence>
<evidence type="ECO:0000256" key="5">
    <source>
        <dbReference type="ARBA" id="ARBA00023136"/>
    </source>
</evidence>
<feature type="domain" description="Ancillary SecYEG translocon subunit/Cell division coordinator CpoB TPR" evidence="10">
    <location>
        <begin position="15"/>
        <end position="205"/>
    </location>
</feature>
<keyword evidence="5 9" id="KW-0472">Membrane</keyword>
<evidence type="ECO:0000256" key="7">
    <source>
        <dbReference type="ARBA" id="ARBA00024197"/>
    </source>
</evidence>
<protein>
    <recommendedName>
        <fullName evidence="8">Ancillary SecYEG translocon subunit</fullName>
    </recommendedName>
</protein>
<dbReference type="OrthoDB" id="9789675at2"/>
<dbReference type="RefSeq" id="WP_091337875.1">
    <property type="nucleotide sequence ID" value="NZ_FNRM01000001.1"/>
</dbReference>
<dbReference type="STRING" id="152573.SAMN04488051_10197"/>
<keyword evidence="3 9" id="KW-0812">Transmembrane</keyword>
<evidence type="ECO:0000256" key="8">
    <source>
        <dbReference type="ARBA" id="ARBA00024235"/>
    </source>
</evidence>
<dbReference type="InterPro" id="IPR011990">
    <property type="entry name" value="TPR-like_helical_dom_sf"/>
</dbReference>
<dbReference type="InterPro" id="IPR026039">
    <property type="entry name" value="YfgM"/>
</dbReference>
<evidence type="ECO:0000259" key="10">
    <source>
        <dbReference type="Pfam" id="PF09976"/>
    </source>
</evidence>
<evidence type="ECO:0000256" key="6">
    <source>
        <dbReference type="ARBA" id="ARBA00023186"/>
    </source>
</evidence>
<evidence type="ECO:0000256" key="1">
    <source>
        <dbReference type="ARBA" id="ARBA00004401"/>
    </source>
</evidence>